<evidence type="ECO:0000313" key="1">
    <source>
        <dbReference type="EMBL" id="EYF08428.1"/>
    </source>
</evidence>
<dbReference type="STRING" id="1192034.CAP_3957"/>
<dbReference type="eggNOG" id="COG1520">
    <property type="taxonomic scope" value="Bacteria"/>
</dbReference>
<keyword evidence="2" id="KW-1185">Reference proteome</keyword>
<dbReference type="PANTHER" id="PTHR35580:SF1">
    <property type="entry name" value="PHYTASE-LIKE DOMAIN-CONTAINING PROTEIN"/>
    <property type="match status" value="1"/>
</dbReference>
<dbReference type="PANTHER" id="PTHR35580">
    <property type="entry name" value="CELL SURFACE GLYCOPROTEIN (S-LAYER PROTEIN)-LIKE PROTEIN"/>
    <property type="match status" value="1"/>
</dbReference>
<comment type="caution">
    <text evidence="1">The sequence shown here is derived from an EMBL/GenBank/DDBJ whole genome shotgun (WGS) entry which is preliminary data.</text>
</comment>
<dbReference type="eggNOG" id="COG4935">
    <property type="taxonomic scope" value="Bacteria"/>
</dbReference>
<gene>
    <name evidence="1" type="ORF">CAP_3957</name>
</gene>
<dbReference type="EMBL" id="ASRX01000003">
    <property type="protein sequence ID" value="EYF08428.1"/>
    <property type="molecule type" value="Genomic_DNA"/>
</dbReference>
<organism evidence="1 2">
    <name type="scientific">Chondromyces apiculatus DSM 436</name>
    <dbReference type="NCBI Taxonomy" id="1192034"/>
    <lineage>
        <taxon>Bacteria</taxon>
        <taxon>Pseudomonadati</taxon>
        <taxon>Myxococcota</taxon>
        <taxon>Polyangia</taxon>
        <taxon>Polyangiales</taxon>
        <taxon>Polyangiaceae</taxon>
        <taxon>Chondromyces</taxon>
    </lineage>
</organism>
<dbReference type="InterPro" id="IPR011042">
    <property type="entry name" value="6-blade_b-propeller_TolB-like"/>
</dbReference>
<dbReference type="Gene3D" id="2.120.10.30">
    <property type="entry name" value="TolB, C-terminal domain"/>
    <property type="match status" value="1"/>
</dbReference>
<dbReference type="AlphaFoldDB" id="A0A017TGK8"/>
<dbReference type="SUPFAM" id="SSF101898">
    <property type="entry name" value="NHL repeat"/>
    <property type="match status" value="1"/>
</dbReference>
<reference evidence="1 2" key="1">
    <citation type="submission" date="2013-05" db="EMBL/GenBank/DDBJ databases">
        <title>Genome assembly of Chondromyces apiculatus DSM 436.</title>
        <authorList>
            <person name="Sharma G."/>
            <person name="Khatri I."/>
            <person name="Kaur C."/>
            <person name="Mayilraj S."/>
            <person name="Subramanian S."/>
        </authorList>
    </citation>
    <scope>NUCLEOTIDE SEQUENCE [LARGE SCALE GENOMIC DNA]</scope>
    <source>
        <strain evidence="1 2">DSM 436</strain>
    </source>
</reference>
<dbReference type="PROSITE" id="PS51257">
    <property type="entry name" value="PROKAR_LIPOPROTEIN"/>
    <property type="match status" value="1"/>
</dbReference>
<accession>A0A017TGK8</accession>
<protein>
    <submittedName>
        <fullName evidence="1">Uncharacterized protein</fullName>
    </submittedName>
</protein>
<proteinExistence type="predicted"/>
<name>A0A017TGK8_9BACT</name>
<dbReference type="InterPro" id="IPR052918">
    <property type="entry name" value="Motility_Chemotaxis_Reg"/>
</dbReference>
<evidence type="ECO:0000313" key="2">
    <source>
        <dbReference type="Proteomes" id="UP000019678"/>
    </source>
</evidence>
<sequence length="583" mass="57976">MSEKLTVDRAWSGRPLALLSALLVSSGGCGVLLGLDEYTDAPADTNPGPPSQSTCTDGVLSGDESDVDCGGSCATRCATGRACQVPEDCRGGACEASLCQPSCSDGEQNNEETDVDCGGEACPSCAVGDGCVGDGDCSSGLCDGTSCVEPLVWAKGLGDTSEELLASIAVDSAGGVALHGVFAAFTDLGGGVITAGGGVNVFTVKLDESGQHAWSKGTGSDENQIARAVAVAPADSIVCTGSFSGMMNFGGAALDASGFADLYLAKLSSAGDHMWSENFGSGNGSGSAGAEDIAVDTSGNIFVTGSYTGSLSLGGPNLPPFNGATSGYGEVLVAKFTPSGGHVWSRGFPGGGAQTGLQIEFDGAGNVIVAGNMEGAVDFGGGLLTSSGGSDIFIVKLNSAGNHVWSRRFGDAESQFVSGLAVDGEGNVVVTGLLQGTMDFGGAPMTATGTPDLYIAMLDGSGTHLWSKSYAQESASTVGMRVVASPEGDLVAAGGFSGSVDFGGGVLTSAGGVDVLLLELHASGAHKRSRRFGGSGDQVARTLALSGEHVFLAGDFRESIDFGAGPLASKGMADVFVAKLLAP</sequence>
<dbReference type="Proteomes" id="UP000019678">
    <property type="component" value="Unassembled WGS sequence"/>
</dbReference>